<dbReference type="EMBL" id="MU853422">
    <property type="protein sequence ID" value="KAK4131697.1"/>
    <property type="molecule type" value="Genomic_DNA"/>
</dbReference>
<dbReference type="Gene3D" id="3.40.50.300">
    <property type="entry name" value="P-loop containing nucleotide triphosphate hydrolases"/>
    <property type="match status" value="1"/>
</dbReference>
<reference evidence="4" key="1">
    <citation type="journal article" date="2023" name="Mol. Phylogenet. Evol.">
        <title>Genome-scale phylogeny and comparative genomics of the fungal order Sordariales.</title>
        <authorList>
            <person name="Hensen N."/>
            <person name="Bonometti L."/>
            <person name="Westerberg I."/>
            <person name="Brannstrom I.O."/>
            <person name="Guillou S."/>
            <person name="Cros-Aarteil S."/>
            <person name="Calhoun S."/>
            <person name="Haridas S."/>
            <person name="Kuo A."/>
            <person name="Mondo S."/>
            <person name="Pangilinan J."/>
            <person name="Riley R."/>
            <person name="LaButti K."/>
            <person name="Andreopoulos B."/>
            <person name="Lipzen A."/>
            <person name="Chen C."/>
            <person name="Yan M."/>
            <person name="Daum C."/>
            <person name="Ng V."/>
            <person name="Clum A."/>
            <person name="Steindorff A."/>
            <person name="Ohm R.A."/>
            <person name="Martin F."/>
            <person name="Silar P."/>
            <person name="Natvig D.O."/>
            <person name="Lalanne C."/>
            <person name="Gautier V."/>
            <person name="Ament-Velasquez S.L."/>
            <person name="Kruys A."/>
            <person name="Hutchinson M.I."/>
            <person name="Powell A.J."/>
            <person name="Barry K."/>
            <person name="Miller A.N."/>
            <person name="Grigoriev I.V."/>
            <person name="Debuchy R."/>
            <person name="Gladieux P."/>
            <person name="Hiltunen Thoren M."/>
            <person name="Johannesson H."/>
        </authorList>
    </citation>
    <scope>NUCLEOTIDE SEQUENCE</scope>
    <source>
        <strain evidence="4">CBS 123565</strain>
    </source>
</reference>
<proteinExistence type="predicted"/>
<evidence type="ECO:0000313" key="5">
    <source>
        <dbReference type="Proteomes" id="UP001304895"/>
    </source>
</evidence>
<dbReference type="Proteomes" id="UP001304895">
    <property type="component" value="Unassembled WGS sequence"/>
</dbReference>
<dbReference type="InterPro" id="IPR027417">
    <property type="entry name" value="P-loop_NTPase"/>
</dbReference>
<dbReference type="GO" id="GO:0016787">
    <property type="term" value="F:hydrolase activity"/>
    <property type="evidence" value="ECO:0007669"/>
    <property type="project" value="UniProtKB-KW"/>
</dbReference>
<keyword evidence="1" id="KW-0547">Nucleotide-binding</keyword>
<evidence type="ECO:0000313" key="4">
    <source>
        <dbReference type="EMBL" id="KAK4131697.1"/>
    </source>
</evidence>
<dbReference type="GO" id="GO:0005524">
    <property type="term" value="F:ATP binding"/>
    <property type="evidence" value="ECO:0007669"/>
    <property type="project" value="UniProtKB-KW"/>
</dbReference>
<protein>
    <recommendedName>
        <fullName evidence="6">Helicase C-terminal domain-containing protein</fullName>
    </recommendedName>
</protein>
<keyword evidence="3" id="KW-0067">ATP-binding</keyword>
<evidence type="ECO:0000256" key="2">
    <source>
        <dbReference type="ARBA" id="ARBA00022801"/>
    </source>
</evidence>
<name>A0AAN6UEV3_9PEZI</name>
<sequence>MDITQAAFGLDMKAASRIYFLSPVLNPQVAAQAVGRARRISQPRPVAVETLVLRGSVDEVIVRRRGEMTLAEQRRCWRSILDDAGVYRWVVGVGILEVGGGGPGGPGAPGGGVGEMARLGTPLFVFGRGFGRELAHPDQDLVGVGGSLMAVGVQAEVGVEKGRKRRPPGEVTQGGGAVVTKRARVRFADDGGG</sequence>
<dbReference type="PANTHER" id="PTHR45626">
    <property type="entry name" value="TRANSCRIPTION TERMINATION FACTOR 2-RELATED"/>
    <property type="match status" value="1"/>
</dbReference>
<keyword evidence="5" id="KW-1185">Reference proteome</keyword>
<evidence type="ECO:0000256" key="3">
    <source>
        <dbReference type="ARBA" id="ARBA00022840"/>
    </source>
</evidence>
<dbReference type="InterPro" id="IPR050628">
    <property type="entry name" value="SNF2_RAD54_helicase_TF"/>
</dbReference>
<dbReference type="AlphaFoldDB" id="A0AAN6UEV3"/>
<comment type="caution">
    <text evidence="4">The sequence shown here is derived from an EMBL/GenBank/DDBJ whole genome shotgun (WGS) entry which is preliminary data.</text>
</comment>
<organism evidence="4 5">
    <name type="scientific">Trichocladium antarcticum</name>
    <dbReference type="NCBI Taxonomy" id="1450529"/>
    <lineage>
        <taxon>Eukaryota</taxon>
        <taxon>Fungi</taxon>
        <taxon>Dikarya</taxon>
        <taxon>Ascomycota</taxon>
        <taxon>Pezizomycotina</taxon>
        <taxon>Sordariomycetes</taxon>
        <taxon>Sordariomycetidae</taxon>
        <taxon>Sordariales</taxon>
        <taxon>Chaetomiaceae</taxon>
        <taxon>Trichocladium</taxon>
    </lineage>
</organism>
<dbReference type="GO" id="GO:0005634">
    <property type="term" value="C:nucleus"/>
    <property type="evidence" value="ECO:0007669"/>
    <property type="project" value="TreeGrafter"/>
</dbReference>
<evidence type="ECO:0000256" key="1">
    <source>
        <dbReference type="ARBA" id="ARBA00022741"/>
    </source>
</evidence>
<dbReference type="PANTHER" id="PTHR45626:SF51">
    <property type="entry name" value="SNF2-RELATED DOMAIN-CONTAINING PROTEIN"/>
    <property type="match status" value="1"/>
</dbReference>
<evidence type="ECO:0008006" key="6">
    <source>
        <dbReference type="Google" id="ProtNLM"/>
    </source>
</evidence>
<accession>A0AAN6UEV3</accession>
<dbReference type="GO" id="GO:0006281">
    <property type="term" value="P:DNA repair"/>
    <property type="evidence" value="ECO:0007669"/>
    <property type="project" value="TreeGrafter"/>
</dbReference>
<dbReference type="GO" id="GO:0008094">
    <property type="term" value="F:ATP-dependent activity, acting on DNA"/>
    <property type="evidence" value="ECO:0007669"/>
    <property type="project" value="TreeGrafter"/>
</dbReference>
<gene>
    <name evidence="4" type="ORF">BT67DRAFT_148292</name>
</gene>
<keyword evidence="2" id="KW-0378">Hydrolase</keyword>
<dbReference type="SUPFAM" id="SSF52540">
    <property type="entry name" value="P-loop containing nucleoside triphosphate hydrolases"/>
    <property type="match status" value="1"/>
</dbReference>
<reference evidence="4" key="2">
    <citation type="submission" date="2023-05" db="EMBL/GenBank/DDBJ databases">
        <authorList>
            <consortium name="Lawrence Berkeley National Laboratory"/>
            <person name="Steindorff A."/>
            <person name="Hensen N."/>
            <person name="Bonometti L."/>
            <person name="Westerberg I."/>
            <person name="Brannstrom I.O."/>
            <person name="Guillou S."/>
            <person name="Cros-Aarteil S."/>
            <person name="Calhoun S."/>
            <person name="Haridas S."/>
            <person name="Kuo A."/>
            <person name="Mondo S."/>
            <person name="Pangilinan J."/>
            <person name="Riley R."/>
            <person name="Labutti K."/>
            <person name="Andreopoulos B."/>
            <person name="Lipzen A."/>
            <person name="Chen C."/>
            <person name="Yanf M."/>
            <person name="Daum C."/>
            <person name="Ng V."/>
            <person name="Clum A."/>
            <person name="Ohm R."/>
            <person name="Martin F."/>
            <person name="Silar P."/>
            <person name="Natvig D."/>
            <person name="Lalanne C."/>
            <person name="Gautier V."/>
            <person name="Ament-Velasquez S.L."/>
            <person name="Kruys A."/>
            <person name="Hutchinson M.I."/>
            <person name="Powell A.J."/>
            <person name="Barry K."/>
            <person name="Miller A.N."/>
            <person name="Grigoriev I.V."/>
            <person name="Debuchy R."/>
            <person name="Gladieux P."/>
            <person name="Thoren M.H."/>
            <person name="Johannesson H."/>
        </authorList>
    </citation>
    <scope>NUCLEOTIDE SEQUENCE</scope>
    <source>
        <strain evidence="4">CBS 123565</strain>
    </source>
</reference>